<dbReference type="SUPFAM" id="SSF52540">
    <property type="entry name" value="P-loop containing nucleoside triphosphate hydrolases"/>
    <property type="match status" value="1"/>
</dbReference>
<dbReference type="EMBL" id="JAYGHK010000006">
    <property type="protein sequence ID" value="MEA5607033.1"/>
    <property type="molecule type" value="Genomic_DNA"/>
</dbReference>
<dbReference type="Pfam" id="PF13191">
    <property type="entry name" value="AAA_16"/>
    <property type="match status" value="1"/>
</dbReference>
<comment type="caution">
    <text evidence="3">The sequence shown here is derived from an EMBL/GenBank/DDBJ whole genome shotgun (WGS) entry which is preliminary data.</text>
</comment>
<keyword evidence="1" id="KW-0472">Membrane</keyword>
<evidence type="ECO:0000313" key="3">
    <source>
        <dbReference type="EMBL" id="MEA5607033.1"/>
    </source>
</evidence>
<proteinExistence type="predicted"/>
<dbReference type="RefSeq" id="WP_323244116.1">
    <property type="nucleotide sequence ID" value="NZ_JAYGHK010000006.1"/>
</dbReference>
<dbReference type="PANTHER" id="PTHR34301:SF8">
    <property type="entry name" value="ATPASE DOMAIN-CONTAINING PROTEIN"/>
    <property type="match status" value="1"/>
</dbReference>
<feature type="domain" description="Orc1-like AAA ATPase" evidence="2">
    <location>
        <begin position="23"/>
        <end position="166"/>
    </location>
</feature>
<sequence>MISLKHKRNPYIIGRPINEPELFYGRQKELSFVKENLSRGEKVILLHGERRIGKSSLLQNIPKIDNLEQFAFVTFDLEDHSQETLEYLLEKLAEAIVEQLPINAQEVEIPSAEKIKVQNDIFCNKFLPQIYARLKDTKLVLLLDEFDALEPTYIGATLESLFGQLKSVVQNNNRLFAVIFAGRKSTDISNLFKIFNSVPIAEVGLLDEASVQQLIIKPADGLLEYTPESIQAIINLSSGHPYFTQIISFAIFSRARELEKWEVTEEDVEAVIEAAVELAEAGLAWYWEALSIPEKVVFSAVAEAQRIANQKQYQRQSQDILMLLKTYNILSKDELKLLTTELVARGFLNAQGNKVKIELVGRWLVKRHPLWQEAREFEKRDQQEIKESYEILNQLHQENKQGIKATSIVKYQQFSNFIQESPQNVYESVLSLKGEENTKALANKIYLTTQQNRRLISIVVVVAGVLGILITVNFLMMNNNPNNKDTQPSKQTTDKQ</sequence>
<reference evidence="3 4" key="1">
    <citation type="submission" date="2023-12" db="EMBL/GenBank/DDBJ databases">
        <title>Baltic Sea Cyanobacteria.</title>
        <authorList>
            <person name="Delbaje E."/>
            <person name="Fewer D.P."/>
            <person name="Shishido T.K."/>
        </authorList>
    </citation>
    <scope>NUCLEOTIDE SEQUENCE [LARGE SCALE GENOMIC DNA]</scope>
    <source>
        <strain evidence="3 4">UHCC 0060</strain>
    </source>
</reference>
<organism evidence="3 4">
    <name type="scientific">Nodularia spumigena UHCC 0060</name>
    <dbReference type="NCBI Taxonomy" id="3110300"/>
    <lineage>
        <taxon>Bacteria</taxon>
        <taxon>Bacillati</taxon>
        <taxon>Cyanobacteriota</taxon>
        <taxon>Cyanophyceae</taxon>
        <taxon>Nostocales</taxon>
        <taxon>Nodulariaceae</taxon>
        <taxon>Nodularia</taxon>
    </lineage>
</organism>
<evidence type="ECO:0000256" key="1">
    <source>
        <dbReference type="SAM" id="Phobius"/>
    </source>
</evidence>
<keyword evidence="1" id="KW-1133">Transmembrane helix</keyword>
<evidence type="ECO:0000313" key="4">
    <source>
        <dbReference type="Proteomes" id="UP001303285"/>
    </source>
</evidence>
<dbReference type="InterPro" id="IPR027417">
    <property type="entry name" value="P-loop_NTPase"/>
</dbReference>
<keyword evidence="3" id="KW-0547">Nucleotide-binding</keyword>
<name>A0ABU5ULC4_NODSP</name>
<accession>A0ABU5ULC4</accession>
<keyword evidence="3" id="KW-0067">ATP-binding</keyword>
<dbReference type="Gene3D" id="3.40.50.300">
    <property type="entry name" value="P-loop containing nucleotide triphosphate hydrolases"/>
    <property type="match status" value="1"/>
</dbReference>
<protein>
    <submittedName>
        <fullName evidence="3">ATP-binding protein</fullName>
    </submittedName>
</protein>
<dbReference type="PANTHER" id="PTHR34301">
    <property type="entry name" value="DNA-BINDING PROTEIN-RELATED"/>
    <property type="match status" value="1"/>
</dbReference>
<dbReference type="InterPro" id="IPR041664">
    <property type="entry name" value="AAA_16"/>
</dbReference>
<dbReference type="GO" id="GO:0005524">
    <property type="term" value="F:ATP binding"/>
    <property type="evidence" value="ECO:0007669"/>
    <property type="project" value="UniProtKB-KW"/>
</dbReference>
<gene>
    <name evidence="3" type="ORF">VB695_02885</name>
</gene>
<feature type="transmembrane region" description="Helical" evidence="1">
    <location>
        <begin position="455"/>
        <end position="476"/>
    </location>
</feature>
<keyword evidence="4" id="KW-1185">Reference proteome</keyword>
<evidence type="ECO:0000259" key="2">
    <source>
        <dbReference type="Pfam" id="PF13191"/>
    </source>
</evidence>
<dbReference type="Proteomes" id="UP001303285">
    <property type="component" value="Unassembled WGS sequence"/>
</dbReference>
<keyword evidence="1" id="KW-0812">Transmembrane</keyword>